<accession>A0A0A1ITQ6</accession>
<dbReference type="AlphaFoldDB" id="A0A0A1ITQ6"/>
<dbReference type="EMBL" id="LM651913">
    <property type="protein sequence ID" value="CEF49497.1"/>
    <property type="molecule type" value="Genomic_DNA"/>
</dbReference>
<evidence type="ECO:0000313" key="1">
    <source>
        <dbReference type="EMBL" id="CEF49497.1"/>
    </source>
</evidence>
<geneLocation type="plasmid" evidence="1">
    <name>1</name>
</geneLocation>
<keyword evidence="1" id="KW-0614">Plasmid</keyword>
<sequence>MGKTKVSAKHCCSNKVILPLWQKTNQDTSPFCYIPNLFQMIGSRN</sequence>
<protein>
    <submittedName>
        <fullName evidence="1">Uncharacterized protein</fullName>
    </submittedName>
</protein>
<proteinExistence type="predicted"/>
<reference evidence="1" key="1">
    <citation type="submission" date="2014-07" db="EMBL/GenBank/DDBJ databases">
        <authorList>
            <person name="Remaud-Simeon Magali"/>
            <person name="Passerini Delphine"/>
        </authorList>
    </citation>
    <scope>NUCLEOTIDE SEQUENCE</scope>
    <source>
        <strain evidence="1">NRRL B-1299</strain>
        <plasmid evidence="1">1</plasmid>
    </source>
</reference>
<name>A0A0A1ITQ6_LEUCI</name>
<gene>
    <name evidence="1" type="ORF">BN964_p00004</name>
</gene>
<organism evidence="1">
    <name type="scientific">Leuconostoc citreum</name>
    <dbReference type="NCBI Taxonomy" id="33964"/>
    <lineage>
        <taxon>Bacteria</taxon>
        <taxon>Bacillati</taxon>
        <taxon>Bacillota</taxon>
        <taxon>Bacilli</taxon>
        <taxon>Lactobacillales</taxon>
        <taxon>Lactobacillaceae</taxon>
        <taxon>Leuconostoc</taxon>
    </lineage>
</organism>